<reference evidence="2 3" key="1">
    <citation type="journal article" date="2023" name="Commun. Biol.">
        <title>Reorganization of the ancestral sex-determining regions during the evolution of trioecy in Pleodorina starrii.</title>
        <authorList>
            <person name="Takahashi K."/>
            <person name="Suzuki S."/>
            <person name="Kawai-Toyooka H."/>
            <person name="Yamamoto K."/>
            <person name="Hamaji T."/>
            <person name="Ootsuki R."/>
            <person name="Yamaguchi H."/>
            <person name="Kawachi M."/>
            <person name="Higashiyama T."/>
            <person name="Nozaki H."/>
        </authorList>
    </citation>
    <scope>NUCLEOTIDE SEQUENCE [LARGE SCALE GENOMIC DNA]</scope>
    <source>
        <strain evidence="2 3">NIES-4479</strain>
    </source>
</reference>
<evidence type="ECO:0000313" key="3">
    <source>
        <dbReference type="Proteomes" id="UP001165080"/>
    </source>
</evidence>
<evidence type="ECO:0000313" key="2">
    <source>
        <dbReference type="EMBL" id="GLC57260.1"/>
    </source>
</evidence>
<gene>
    <name evidence="2" type="primary">PLESTB001733</name>
    <name evidence="2" type="ORF">PLESTB_001205100</name>
</gene>
<accession>A0A9W6BST7</accession>
<name>A0A9W6BST7_9CHLO</name>
<protein>
    <submittedName>
        <fullName evidence="2">Uncharacterized protein</fullName>
    </submittedName>
</protein>
<feature type="compositionally biased region" description="Basic and acidic residues" evidence="1">
    <location>
        <begin position="37"/>
        <end position="51"/>
    </location>
</feature>
<comment type="caution">
    <text evidence="2">The sequence shown here is derived from an EMBL/GenBank/DDBJ whole genome shotgun (WGS) entry which is preliminary data.</text>
</comment>
<feature type="compositionally biased region" description="Basic and acidic residues" evidence="1">
    <location>
        <begin position="8"/>
        <end position="21"/>
    </location>
</feature>
<feature type="compositionally biased region" description="Low complexity" evidence="1">
    <location>
        <begin position="80"/>
        <end position="93"/>
    </location>
</feature>
<organism evidence="2 3">
    <name type="scientific">Pleodorina starrii</name>
    <dbReference type="NCBI Taxonomy" id="330485"/>
    <lineage>
        <taxon>Eukaryota</taxon>
        <taxon>Viridiplantae</taxon>
        <taxon>Chlorophyta</taxon>
        <taxon>core chlorophytes</taxon>
        <taxon>Chlorophyceae</taxon>
        <taxon>CS clade</taxon>
        <taxon>Chlamydomonadales</taxon>
        <taxon>Volvocaceae</taxon>
        <taxon>Pleodorina</taxon>
    </lineage>
</organism>
<dbReference type="Proteomes" id="UP001165080">
    <property type="component" value="Unassembled WGS sequence"/>
</dbReference>
<evidence type="ECO:0000256" key="1">
    <source>
        <dbReference type="SAM" id="MobiDB-lite"/>
    </source>
</evidence>
<dbReference type="AlphaFoldDB" id="A0A9W6BST7"/>
<keyword evidence="3" id="KW-1185">Reference proteome</keyword>
<proteinExistence type="predicted"/>
<dbReference type="EMBL" id="BRXU01000018">
    <property type="protein sequence ID" value="GLC57260.1"/>
    <property type="molecule type" value="Genomic_DNA"/>
</dbReference>
<feature type="region of interest" description="Disordered" evidence="1">
    <location>
        <begin position="1"/>
        <end position="93"/>
    </location>
</feature>
<sequence>MGAIAVKKPRDPTSRGRDPGRHRQGRGDTGAGAEPTDLPRKRVRLGQESRRRSLGPGAGPYTRFLHRLRQGIDYPGGTGPMPAAEAGEAATDR</sequence>